<dbReference type="Pfam" id="PF02705">
    <property type="entry name" value="K_trans"/>
    <property type="match status" value="1"/>
</dbReference>
<dbReference type="InterPro" id="IPR023051">
    <property type="entry name" value="Kup"/>
</dbReference>
<evidence type="ECO:0000256" key="11">
    <source>
        <dbReference type="HAMAP-Rule" id="MF_01522"/>
    </source>
</evidence>
<keyword evidence="3 11" id="KW-1003">Cell membrane</keyword>
<keyword evidence="8 11" id="KW-1133">Transmembrane helix</keyword>
<dbReference type="GO" id="GO:0015079">
    <property type="term" value="F:potassium ion transmembrane transporter activity"/>
    <property type="evidence" value="ECO:0007669"/>
    <property type="project" value="UniProtKB-UniRule"/>
</dbReference>
<dbReference type="GO" id="GO:0015293">
    <property type="term" value="F:symporter activity"/>
    <property type="evidence" value="ECO:0007669"/>
    <property type="project" value="UniProtKB-UniRule"/>
</dbReference>
<evidence type="ECO:0000259" key="13">
    <source>
        <dbReference type="Pfam" id="PF02705"/>
    </source>
</evidence>
<evidence type="ECO:0000313" key="16">
    <source>
        <dbReference type="Proteomes" id="UP000196560"/>
    </source>
</evidence>
<dbReference type="GO" id="GO:0005886">
    <property type="term" value="C:plasma membrane"/>
    <property type="evidence" value="ECO:0007669"/>
    <property type="project" value="UniProtKB-SubCell"/>
</dbReference>
<dbReference type="PANTHER" id="PTHR30540">
    <property type="entry name" value="OSMOTIC STRESS POTASSIUM TRANSPORTER"/>
    <property type="match status" value="1"/>
</dbReference>
<comment type="catalytic activity">
    <reaction evidence="11">
        <text>K(+)(in) + H(+)(in) = K(+)(out) + H(+)(out)</text>
        <dbReference type="Rhea" id="RHEA:28490"/>
        <dbReference type="ChEBI" id="CHEBI:15378"/>
        <dbReference type="ChEBI" id="CHEBI:29103"/>
    </reaction>
</comment>
<keyword evidence="10 11" id="KW-0472">Membrane</keyword>
<protein>
    <recommendedName>
        <fullName evidence="11">Probable potassium transport system protein Kup</fullName>
    </recommendedName>
</protein>
<evidence type="ECO:0000256" key="12">
    <source>
        <dbReference type="SAM" id="MobiDB-lite"/>
    </source>
</evidence>
<dbReference type="RefSeq" id="WP_087186463.1">
    <property type="nucleotide sequence ID" value="NZ_DBFZFG010000043.1"/>
</dbReference>
<evidence type="ECO:0000259" key="14">
    <source>
        <dbReference type="Pfam" id="PF22776"/>
    </source>
</evidence>
<name>A0A1Y3U3Q9_9ACTN</name>
<dbReference type="InterPro" id="IPR053951">
    <property type="entry name" value="K_trans_N"/>
</dbReference>
<feature type="region of interest" description="Disordered" evidence="12">
    <location>
        <begin position="1"/>
        <end position="70"/>
    </location>
</feature>
<feature type="domain" description="K+ potassium transporter C-terminal" evidence="14">
    <location>
        <begin position="556"/>
        <end position="712"/>
    </location>
</feature>
<feature type="transmembrane region" description="Helical" evidence="11">
    <location>
        <begin position="119"/>
        <end position="141"/>
    </location>
</feature>
<feature type="transmembrane region" description="Helical" evidence="11">
    <location>
        <begin position="167"/>
        <end position="191"/>
    </location>
</feature>
<dbReference type="InterPro" id="IPR053952">
    <property type="entry name" value="K_trans_C"/>
</dbReference>
<evidence type="ECO:0000256" key="7">
    <source>
        <dbReference type="ARBA" id="ARBA00022958"/>
    </source>
</evidence>
<feature type="domain" description="K+ potassium transporter integral membrane" evidence="13">
    <location>
        <begin position="83"/>
        <end position="528"/>
    </location>
</feature>
<reference evidence="16" key="1">
    <citation type="submission" date="2017-04" db="EMBL/GenBank/DDBJ databases">
        <title>Function of individual gut microbiota members based on whole genome sequencing of pure cultures obtained from chicken caecum.</title>
        <authorList>
            <person name="Medvecky M."/>
            <person name="Cejkova D."/>
            <person name="Polansky O."/>
            <person name="Karasova D."/>
            <person name="Kubasova T."/>
            <person name="Cizek A."/>
            <person name="Rychlik I."/>
        </authorList>
    </citation>
    <scope>NUCLEOTIDE SEQUENCE [LARGE SCALE GENOMIC DNA]</scope>
    <source>
        <strain evidence="16">An70</strain>
    </source>
</reference>
<feature type="transmembrane region" description="Helical" evidence="11">
    <location>
        <begin position="317"/>
        <end position="340"/>
    </location>
</feature>
<accession>A0A1Y3U3Q9</accession>
<feature type="compositionally biased region" description="Basic residues" evidence="12">
    <location>
        <begin position="41"/>
        <end position="60"/>
    </location>
</feature>
<sequence length="737" mass="81184">MSSEDKNRELDEASEETDGVAAPPDSTSSLSIKPNLSSGKGNKRGRKRAAASSSKRKSVRPPKTIKGASHPQTHVIPVSLAAMLVTIGVVYGDIGTSPMYVTKALLAGNGGIMSVTEEFVLGALSLVIWTVTLLTTVKYVLISLKADNYGEGGIFALYSIVRRYGKWLIIPAMLGGSALLADGVLTPAVTITTGVEGLRTIPETHAIIGDNQMNVVVITLIIVCILFVVQRAGTSKIGRAFGPVMLGWFLFLGITGLLFTFTNPKILLAINPVYGLQFLFSPNNHAGIMILGSCFLATTGAEALYSDMGHVGKGNIYATWPFVKACLILSYLGQGAWLLANAGNPELAAIEDLNPFFQMLPGVVRPFGVVFSVLAAIIASQALITGAFSLVSEASRLDLMPHLQVFYPSETKGQLYIPLVNKVMWAGCIIVVLLFQSSAHMEAAYGLAITITMLCTTVLLFIYLHRVRKVKFFPFIFLAFFVMLEGFFFGSSLTKFFHGGYFTILLAALIMGVMLCWYAGTAVERRQATLLPVRKYLDQLARLRDDTTYDRLCDNLVYLTNGTNTDYLDRDILYSILDKHPKRARAWWFINVEVMDDPHTCAYSIEDFGTDYVFRVHLFLGYKVNQRINAYLRQIVQDLSATGELPPQTRDYSVYKRPSPIGSFQFCMIRKTLAPESDVVSRERTAIGLKYAIRSFAGSPAQWYGLENSSVFVEYVPLFTKFKSAEKLVRIAPDDRP</sequence>
<feature type="compositionally biased region" description="Basic and acidic residues" evidence="12">
    <location>
        <begin position="1"/>
        <end position="11"/>
    </location>
</feature>
<keyword evidence="2 11" id="KW-0813">Transport</keyword>
<comment type="function">
    <text evidence="11">Transport of potassium into the cell. Likely operates as a K(+):H(+) symporter.</text>
</comment>
<feature type="compositionally biased region" description="Polar residues" evidence="12">
    <location>
        <begin position="25"/>
        <end position="36"/>
    </location>
</feature>
<keyword evidence="5 11" id="KW-0812">Transmembrane</keyword>
<feature type="transmembrane region" description="Helical" evidence="11">
    <location>
        <begin position="499"/>
        <end position="520"/>
    </location>
</feature>
<feature type="transmembrane region" description="Helical" evidence="11">
    <location>
        <begin position="443"/>
        <end position="465"/>
    </location>
</feature>
<evidence type="ECO:0000256" key="10">
    <source>
        <dbReference type="ARBA" id="ARBA00023136"/>
    </source>
</evidence>
<feature type="transmembrane region" description="Helical" evidence="11">
    <location>
        <begin position="211"/>
        <end position="229"/>
    </location>
</feature>
<dbReference type="PANTHER" id="PTHR30540:SF83">
    <property type="entry name" value="K+ POTASSIUM TRANSPORTER"/>
    <property type="match status" value="1"/>
</dbReference>
<keyword evidence="6 11" id="KW-0769">Symport</keyword>
<evidence type="ECO:0000256" key="9">
    <source>
        <dbReference type="ARBA" id="ARBA00023065"/>
    </source>
</evidence>
<comment type="similarity">
    <text evidence="11">Belongs to the HAK/KUP transporter (TC 2.A.72) family.</text>
</comment>
<evidence type="ECO:0000256" key="1">
    <source>
        <dbReference type="ARBA" id="ARBA00004141"/>
    </source>
</evidence>
<dbReference type="Proteomes" id="UP000196560">
    <property type="component" value="Unassembled WGS sequence"/>
</dbReference>
<keyword evidence="7 11" id="KW-0630">Potassium</keyword>
<feature type="transmembrane region" description="Helical" evidence="11">
    <location>
        <begin position="472"/>
        <end position="493"/>
    </location>
</feature>
<dbReference type="HAMAP" id="MF_01522">
    <property type="entry name" value="Kup"/>
    <property type="match status" value="1"/>
</dbReference>
<feature type="transmembrane region" description="Helical" evidence="11">
    <location>
        <begin position="75"/>
        <end position="94"/>
    </location>
</feature>
<evidence type="ECO:0000256" key="4">
    <source>
        <dbReference type="ARBA" id="ARBA00022538"/>
    </source>
</evidence>
<keyword evidence="4 11" id="KW-0633">Potassium transport</keyword>
<evidence type="ECO:0000256" key="6">
    <source>
        <dbReference type="ARBA" id="ARBA00022847"/>
    </source>
</evidence>
<feature type="transmembrane region" description="Helical" evidence="11">
    <location>
        <begin position="369"/>
        <end position="394"/>
    </location>
</feature>
<proteinExistence type="inferred from homology"/>
<evidence type="ECO:0000313" key="15">
    <source>
        <dbReference type="EMBL" id="OUN42805.1"/>
    </source>
</evidence>
<keyword evidence="16" id="KW-1185">Reference proteome</keyword>
<feature type="transmembrane region" description="Helical" evidence="11">
    <location>
        <begin position="286"/>
        <end position="305"/>
    </location>
</feature>
<dbReference type="AlphaFoldDB" id="A0A1Y3U3Q9"/>
<feature type="transmembrane region" description="Helical" evidence="11">
    <location>
        <begin position="415"/>
        <end position="437"/>
    </location>
</feature>
<organism evidence="15 16">
    <name type="scientific">Enorma massiliensis</name>
    <dbReference type="NCBI Taxonomy" id="1472761"/>
    <lineage>
        <taxon>Bacteria</taxon>
        <taxon>Bacillati</taxon>
        <taxon>Actinomycetota</taxon>
        <taxon>Coriobacteriia</taxon>
        <taxon>Coriobacteriales</taxon>
        <taxon>Coriobacteriaceae</taxon>
        <taxon>Enorma</taxon>
    </lineage>
</organism>
<evidence type="ECO:0000256" key="3">
    <source>
        <dbReference type="ARBA" id="ARBA00022475"/>
    </source>
</evidence>
<dbReference type="EMBL" id="NFHO01000006">
    <property type="protein sequence ID" value="OUN42805.1"/>
    <property type="molecule type" value="Genomic_DNA"/>
</dbReference>
<comment type="subcellular location">
    <subcellularLocation>
        <location evidence="11">Cell membrane</location>
        <topology evidence="11">Multi-pass membrane protein</topology>
    </subcellularLocation>
    <subcellularLocation>
        <location evidence="1">Membrane</location>
        <topology evidence="1">Multi-pass membrane protein</topology>
    </subcellularLocation>
</comment>
<gene>
    <name evidence="11" type="primary">kup</name>
    <name evidence="15" type="ORF">B5G21_06270</name>
</gene>
<feature type="transmembrane region" description="Helical" evidence="11">
    <location>
        <begin position="241"/>
        <end position="261"/>
    </location>
</feature>
<dbReference type="eggNOG" id="COG3158">
    <property type="taxonomic scope" value="Bacteria"/>
</dbReference>
<evidence type="ECO:0000256" key="8">
    <source>
        <dbReference type="ARBA" id="ARBA00022989"/>
    </source>
</evidence>
<evidence type="ECO:0000256" key="5">
    <source>
        <dbReference type="ARBA" id="ARBA00022692"/>
    </source>
</evidence>
<dbReference type="Pfam" id="PF22776">
    <property type="entry name" value="K_trans_C"/>
    <property type="match status" value="1"/>
</dbReference>
<comment type="caution">
    <text evidence="15">The sequence shown here is derived from an EMBL/GenBank/DDBJ whole genome shotgun (WGS) entry which is preliminary data.</text>
</comment>
<evidence type="ECO:0000256" key="2">
    <source>
        <dbReference type="ARBA" id="ARBA00022448"/>
    </source>
</evidence>
<keyword evidence="9 11" id="KW-0406">Ion transport</keyword>
<dbReference type="InterPro" id="IPR003855">
    <property type="entry name" value="K+_transporter"/>
</dbReference>